<dbReference type="AlphaFoldDB" id="A0A6N9VD72"/>
<organism evidence="8 9">
    <name type="scientific">Streptomyces microflavus</name>
    <name type="common">Streptomyces lipmanii</name>
    <dbReference type="NCBI Taxonomy" id="1919"/>
    <lineage>
        <taxon>Bacteria</taxon>
        <taxon>Bacillati</taxon>
        <taxon>Actinomycetota</taxon>
        <taxon>Actinomycetes</taxon>
        <taxon>Kitasatosporales</taxon>
        <taxon>Streptomycetaceae</taxon>
        <taxon>Streptomyces</taxon>
    </lineage>
</organism>
<dbReference type="SUPFAM" id="SSF51735">
    <property type="entry name" value="NAD(P)-binding Rossmann-fold domains"/>
    <property type="match status" value="2"/>
</dbReference>
<feature type="region of interest" description="Disordered" evidence="6">
    <location>
        <begin position="323"/>
        <end position="364"/>
    </location>
</feature>
<name>A0A6N9VD72_STRMI</name>
<dbReference type="Gene3D" id="3.40.366.10">
    <property type="entry name" value="Malonyl-Coenzyme A Acyl Carrier Protein, domain 2"/>
    <property type="match status" value="1"/>
</dbReference>
<keyword evidence="1" id="KW-0596">Phosphopantetheine</keyword>
<evidence type="ECO:0000256" key="4">
    <source>
        <dbReference type="ARBA" id="ARBA00023268"/>
    </source>
</evidence>
<dbReference type="Gene3D" id="3.40.50.11460">
    <property type="match status" value="1"/>
</dbReference>
<keyword evidence="3" id="KW-0808">Transferase</keyword>
<reference evidence="8 9" key="1">
    <citation type="submission" date="2020-01" db="EMBL/GenBank/DDBJ databases">
        <title>Insect and environment-associated Actinomycetes.</title>
        <authorList>
            <person name="Currrie C."/>
            <person name="Chevrette M."/>
            <person name="Carlson C."/>
            <person name="Stubbendieck R."/>
            <person name="Wendt-Pienkowski E."/>
        </authorList>
    </citation>
    <scope>NUCLEOTIDE SEQUENCE [LARGE SCALE GENOMIC DNA]</scope>
    <source>
        <strain evidence="8 9">SID14438</strain>
    </source>
</reference>
<dbReference type="Proteomes" id="UP000471648">
    <property type="component" value="Unassembled WGS sequence"/>
</dbReference>
<dbReference type="CDD" id="cd08952">
    <property type="entry name" value="KR_1_SDR_x"/>
    <property type="match status" value="1"/>
</dbReference>
<dbReference type="InterPro" id="IPR016035">
    <property type="entry name" value="Acyl_Trfase/lysoPLipase"/>
</dbReference>
<dbReference type="Pfam" id="PF08659">
    <property type="entry name" value="KR"/>
    <property type="match status" value="1"/>
</dbReference>
<protein>
    <submittedName>
        <fullName evidence="8">SDR family NAD(P)-dependent oxidoreductase</fullName>
    </submittedName>
</protein>
<gene>
    <name evidence="8" type="ORF">G3I39_27015</name>
</gene>
<dbReference type="PANTHER" id="PTHR43775:SF51">
    <property type="entry name" value="INACTIVE PHENOLPHTHIOCEROL SYNTHESIS POLYKETIDE SYNTHASE TYPE I PKS1-RELATED"/>
    <property type="match status" value="1"/>
</dbReference>
<evidence type="ECO:0000256" key="3">
    <source>
        <dbReference type="ARBA" id="ARBA00022679"/>
    </source>
</evidence>
<dbReference type="InterPro" id="IPR014043">
    <property type="entry name" value="Acyl_transferase_dom"/>
</dbReference>
<evidence type="ECO:0000256" key="5">
    <source>
        <dbReference type="ARBA" id="ARBA00023315"/>
    </source>
</evidence>
<accession>A0A6N9VD72</accession>
<dbReference type="FunFam" id="3.40.366.10:FF:000002">
    <property type="entry name" value="Probable polyketide synthase 2"/>
    <property type="match status" value="1"/>
</dbReference>
<evidence type="ECO:0000256" key="1">
    <source>
        <dbReference type="ARBA" id="ARBA00022450"/>
    </source>
</evidence>
<comment type="caution">
    <text evidence="8">The sequence shown here is derived from an EMBL/GenBank/DDBJ whole genome shotgun (WGS) entry which is preliminary data.</text>
</comment>
<evidence type="ECO:0000256" key="6">
    <source>
        <dbReference type="SAM" id="MobiDB-lite"/>
    </source>
</evidence>
<feature type="domain" description="Malonyl-CoA:ACP transacylase (MAT)" evidence="7">
    <location>
        <begin position="27"/>
        <end position="363"/>
    </location>
</feature>
<evidence type="ECO:0000313" key="9">
    <source>
        <dbReference type="Proteomes" id="UP000471648"/>
    </source>
</evidence>
<evidence type="ECO:0000313" key="8">
    <source>
        <dbReference type="EMBL" id="NEB70683.1"/>
    </source>
</evidence>
<dbReference type="InterPro" id="IPR036291">
    <property type="entry name" value="NAD(P)-bd_dom_sf"/>
</dbReference>
<dbReference type="Gene3D" id="3.30.70.3290">
    <property type="match status" value="1"/>
</dbReference>
<dbReference type="Pfam" id="PF00698">
    <property type="entry name" value="Acyl_transf_1"/>
    <property type="match status" value="1"/>
</dbReference>
<feature type="compositionally biased region" description="Low complexity" evidence="6">
    <location>
        <begin position="333"/>
        <end position="355"/>
    </location>
</feature>
<dbReference type="SUPFAM" id="SSF55048">
    <property type="entry name" value="Probable ACP-binding domain of malonyl-CoA ACP transacylase"/>
    <property type="match status" value="1"/>
</dbReference>
<dbReference type="RefSeq" id="WP_164358364.1">
    <property type="nucleotide sequence ID" value="NZ_JAAGME010001096.1"/>
</dbReference>
<keyword evidence="4" id="KW-0511">Multifunctional enzyme</keyword>
<dbReference type="InterPro" id="IPR013968">
    <property type="entry name" value="PKS_KR"/>
</dbReference>
<evidence type="ECO:0000259" key="7">
    <source>
        <dbReference type="SMART" id="SM00827"/>
    </source>
</evidence>
<dbReference type="GO" id="GO:0004312">
    <property type="term" value="F:fatty acid synthase activity"/>
    <property type="evidence" value="ECO:0007669"/>
    <property type="project" value="TreeGrafter"/>
</dbReference>
<dbReference type="Gene3D" id="3.40.50.720">
    <property type="entry name" value="NAD(P)-binding Rossmann-like Domain"/>
    <property type="match status" value="1"/>
</dbReference>
<dbReference type="InterPro" id="IPR001227">
    <property type="entry name" value="Ac_transferase_dom_sf"/>
</dbReference>
<feature type="non-terminal residue" evidence="8">
    <location>
        <position position="1"/>
    </location>
</feature>
<dbReference type="InterPro" id="IPR050091">
    <property type="entry name" value="PKS_NRPS_Biosynth_Enz"/>
</dbReference>
<dbReference type="SUPFAM" id="SSF52151">
    <property type="entry name" value="FabD/lysophospholipase-like"/>
    <property type="match status" value="1"/>
</dbReference>
<dbReference type="EMBL" id="JAAGME010001096">
    <property type="protein sequence ID" value="NEB70683.1"/>
    <property type="molecule type" value="Genomic_DNA"/>
</dbReference>
<keyword evidence="5" id="KW-0012">Acyltransferase</keyword>
<dbReference type="InterPro" id="IPR016036">
    <property type="entry name" value="Malonyl_transacylase_ACP-bd"/>
</dbReference>
<feature type="non-terminal residue" evidence="8">
    <location>
        <position position="720"/>
    </location>
</feature>
<proteinExistence type="predicted"/>
<evidence type="ECO:0000256" key="2">
    <source>
        <dbReference type="ARBA" id="ARBA00022553"/>
    </source>
</evidence>
<sequence>LTALARGTSAGRLLTGGAVRSGRTAFLFPGQGSQRAGAGAELYRDDPVFADALDEVLTGLDPHLDLPLRDILFAAPGTPGAELLDRTRYTQPALFALETALFRLVRHWGVRPDLLMGHSIGELAAAHAAGVLDLPDACVLVAARGRLMDELPGGGAMVAVEATEDEVRRALLDDRTGHPAPEREAERDGVDIAAVNGPASVVLSGDADAVRRLAGAFRSRGRRTRRLSVSHAFHSARMDGMLDAFRDVAESLTYHAPGIEIVSNLTGRTATAAELCSPDHWVRHVRGTVRFLEGARRLRAEGATTYVEIGPGGVLSGMLHGCLSDPDPEPDAGLGPDLGPTATPTPAADPGDTGTVPLLRDGRDEPDAVRTALASLYLRGVEVDWSVGWSGTDVRRVDLPTYAFQRRRFWPEAAPDPAPAAWRRRGSAGPAGPRRYRIAWEPLAVPEEPRLSGRWLLVTPDGPGAEDTALACEQALAGHGADVVVMRVGAAVERDELALMLPEFGTLAGVLSLLALADDPHPGPRTPDACLTGTLLLLQALGDSGIDAPLWCATRGAVAADGTEEVRPGQAQVWGLGRVAALEHPLRWGGLVDLPDPLDGPALDGLCAVLAGRDGEDQVAVRAPVPLGRRLVPAPEPATPAPAPWTPRGTVLVTGGTGGLGAQVARWLAERGAEHLVLLGRRGPGAPGADELTEALAALGARSTVLACDVTDRAALERVL</sequence>
<dbReference type="SMART" id="SM00827">
    <property type="entry name" value="PKS_AT"/>
    <property type="match status" value="1"/>
</dbReference>
<dbReference type="PANTHER" id="PTHR43775">
    <property type="entry name" value="FATTY ACID SYNTHASE"/>
    <property type="match status" value="1"/>
</dbReference>
<keyword evidence="2" id="KW-0597">Phosphoprotein</keyword>
<dbReference type="GO" id="GO:0006633">
    <property type="term" value="P:fatty acid biosynthetic process"/>
    <property type="evidence" value="ECO:0007669"/>
    <property type="project" value="TreeGrafter"/>
</dbReference>